<dbReference type="GO" id="GO:2000036">
    <property type="term" value="P:regulation of stem cell population maintenance"/>
    <property type="evidence" value="ECO:0007669"/>
    <property type="project" value="UniProtKB-ARBA"/>
</dbReference>
<dbReference type="Proteomes" id="UP000827092">
    <property type="component" value="Unassembled WGS sequence"/>
</dbReference>
<gene>
    <name evidence="6" type="ORF">JTE90_017121</name>
</gene>
<evidence type="ECO:0000313" key="6">
    <source>
        <dbReference type="EMBL" id="KAG8182168.1"/>
    </source>
</evidence>
<feature type="compositionally biased region" description="Polar residues" evidence="4">
    <location>
        <begin position="208"/>
        <end position="223"/>
    </location>
</feature>
<evidence type="ECO:0000256" key="2">
    <source>
        <dbReference type="ARBA" id="ARBA00023015"/>
    </source>
</evidence>
<feature type="compositionally biased region" description="Polar residues" evidence="4">
    <location>
        <begin position="56"/>
        <end position="65"/>
    </location>
</feature>
<dbReference type="GO" id="GO:0030015">
    <property type="term" value="C:CCR4-NOT core complex"/>
    <property type="evidence" value="ECO:0007669"/>
    <property type="project" value="InterPro"/>
</dbReference>
<evidence type="ECO:0000259" key="5">
    <source>
        <dbReference type="Pfam" id="PF04153"/>
    </source>
</evidence>
<dbReference type="FunFam" id="2.30.30.1020:FF:000005">
    <property type="entry name" value="Regena, isoform C"/>
    <property type="match status" value="1"/>
</dbReference>
<comment type="similarity">
    <text evidence="1">Belongs to the CNOT2/3/5 family.</text>
</comment>
<dbReference type="GO" id="GO:0006355">
    <property type="term" value="P:regulation of DNA-templated transcription"/>
    <property type="evidence" value="ECO:0007669"/>
    <property type="project" value="InterPro"/>
</dbReference>
<keyword evidence="2" id="KW-0805">Transcription regulation</keyword>
<evidence type="ECO:0000256" key="3">
    <source>
        <dbReference type="ARBA" id="ARBA00023163"/>
    </source>
</evidence>
<reference evidence="6 7" key="1">
    <citation type="journal article" date="2022" name="Nat. Ecol. Evol.">
        <title>A masculinizing supergene underlies an exaggerated male reproductive morph in a spider.</title>
        <authorList>
            <person name="Hendrickx F."/>
            <person name="De Corte Z."/>
            <person name="Sonet G."/>
            <person name="Van Belleghem S.M."/>
            <person name="Kostlbacher S."/>
            <person name="Vangestel C."/>
        </authorList>
    </citation>
    <scope>NUCLEOTIDE SEQUENCE [LARGE SCALE GENOMIC DNA]</scope>
    <source>
        <strain evidence="6">W744_W776</strain>
    </source>
</reference>
<dbReference type="Pfam" id="PF04153">
    <property type="entry name" value="NOT2_3_5_C"/>
    <property type="match status" value="1"/>
</dbReference>
<dbReference type="InterPro" id="IPR038635">
    <property type="entry name" value="CCR4-NOT_su2/3/5_C_sf"/>
</dbReference>
<evidence type="ECO:0000256" key="4">
    <source>
        <dbReference type="SAM" id="MobiDB-lite"/>
    </source>
</evidence>
<sequence>MQHEIDEESEAMDWSKAQEKGIQSVMSSAGSHPFGYGQSANNSLGMSALNLQQTPRSISGQQFPSRTGGHVQGHVTPTSSGMPNFSPCLPSNMPPQQPSPNSRSMLMGSRPLPTQRSISQDMKRIVGIGGPLGGSIPTSEDTFSKRDRNSMFNVGVNSIAAMASRSGFTQSNRGFPLQGLINSSMQSNNFSSSPGELTSLDLSEFPSLTNRTSQENSNASMSHNPMAGRPPYVGMVKQPTNESSEFQIHSEDFPALPGSQTQENKQDNVNNSTSGRCLEPSKDSNHFSNDKSNPSQKRGIQTSKDGRVTNIPPGMVTDQFGMVGLLTFIRAAESDPKLVSLALGSDLTTLGLNLNTTENLYPSFAGPWAEHPCRPQDIVGFVPDYHVPTEYLVNQNIRDKLAPVKLNRYGEDLLFYLFYMFSGDVLQVAAAAELHNRDWRFHKDERVWITRVPGMNPTEKCPSYERGMYYFFDADNWRKVAKEFHLDYDRLEDRPIVPPAVSTLAPAQSAMT</sequence>
<dbReference type="InterPro" id="IPR040168">
    <property type="entry name" value="Not2/3/5"/>
</dbReference>
<feature type="compositionally biased region" description="Polar residues" evidence="4">
    <location>
        <begin position="238"/>
        <end position="247"/>
    </location>
</feature>
<evidence type="ECO:0000256" key="1">
    <source>
        <dbReference type="ARBA" id="ARBA00007682"/>
    </source>
</evidence>
<comment type="caution">
    <text evidence="6">The sequence shown here is derived from an EMBL/GenBank/DDBJ whole genome shotgun (WGS) entry which is preliminary data.</text>
</comment>
<accession>A0AAV6UEA8</accession>
<dbReference type="InterPro" id="IPR007282">
    <property type="entry name" value="NOT2/3/5_C"/>
</dbReference>
<dbReference type="AlphaFoldDB" id="A0AAV6UEA8"/>
<feature type="region of interest" description="Disordered" evidence="4">
    <location>
        <begin position="56"/>
        <end position="114"/>
    </location>
</feature>
<dbReference type="Gene3D" id="2.30.30.1020">
    <property type="entry name" value="CCR4-NOT complex subunit 2/3/5, C-terminal domain"/>
    <property type="match status" value="1"/>
</dbReference>
<feature type="region of interest" description="Disordered" evidence="4">
    <location>
        <begin position="1"/>
        <end position="24"/>
    </location>
</feature>
<keyword evidence="7" id="KW-1185">Reference proteome</keyword>
<feature type="compositionally biased region" description="Polar residues" evidence="4">
    <location>
        <begin position="258"/>
        <end position="275"/>
    </location>
</feature>
<feature type="compositionally biased region" description="Acidic residues" evidence="4">
    <location>
        <begin position="1"/>
        <end position="11"/>
    </location>
</feature>
<dbReference type="PANTHER" id="PTHR23326">
    <property type="entry name" value="CCR4 NOT-RELATED"/>
    <property type="match status" value="1"/>
</dbReference>
<protein>
    <recommendedName>
        <fullName evidence="5">NOT2/NOT3/NOT5 C-terminal domain-containing protein</fullName>
    </recommendedName>
</protein>
<feature type="compositionally biased region" description="Polar residues" evidence="4">
    <location>
        <begin position="290"/>
        <end position="303"/>
    </location>
</feature>
<organism evidence="6 7">
    <name type="scientific">Oedothorax gibbosus</name>
    <dbReference type="NCBI Taxonomy" id="931172"/>
    <lineage>
        <taxon>Eukaryota</taxon>
        <taxon>Metazoa</taxon>
        <taxon>Ecdysozoa</taxon>
        <taxon>Arthropoda</taxon>
        <taxon>Chelicerata</taxon>
        <taxon>Arachnida</taxon>
        <taxon>Araneae</taxon>
        <taxon>Araneomorphae</taxon>
        <taxon>Entelegynae</taxon>
        <taxon>Araneoidea</taxon>
        <taxon>Linyphiidae</taxon>
        <taxon>Erigoninae</taxon>
        <taxon>Oedothorax</taxon>
    </lineage>
</organism>
<evidence type="ECO:0000313" key="7">
    <source>
        <dbReference type="Proteomes" id="UP000827092"/>
    </source>
</evidence>
<feature type="compositionally biased region" description="Basic and acidic residues" evidence="4">
    <location>
        <begin position="279"/>
        <end position="289"/>
    </location>
</feature>
<keyword evidence="3" id="KW-0804">Transcription</keyword>
<name>A0AAV6UEA8_9ARAC</name>
<feature type="region of interest" description="Disordered" evidence="4">
    <location>
        <begin position="208"/>
        <end position="313"/>
    </location>
</feature>
<proteinExistence type="inferred from homology"/>
<feature type="domain" description="NOT2/NOT3/NOT5 C-terminal" evidence="5">
    <location>
        <begin position="362"/>
        <end position="491"/>
    </location>
</feature>
<dbReference type="EMBL" id="JAFNEN010000477">
    <property type="protein sequence ID" value="KAG8182168.1"/>
    <property type="molecule type" value="Genomic_DNA"/>
</dbReference>